<dbReference type="InterPro" id="IPR027417">
    <property type="entry name" value="P-loop_NTPase"/>
</dbReference>
<evidence type="ECO:0000256" key="2">
    <source>
        <dbReference type="ARBA" id="ARBA00022741"/>
    </source>
</evidence>
<evidence type="ECO:0000256" key="4">
    <source>
        <dbReference type="ARBA" id="ARBA00022769"/>
    </source>
</evidence>
<dbReference type="CDD" id="cd18790">
    <property type="entry name" value="SF2_C_UvrB"/>
    <property type="match status" value="1"/>
</dbReference>
<dbReference type="Pfam" id="PF12344">
    <property type="entry name" value="UvrB"/>
    <property type="match status" value="1"/>
</dbReference>
<accession>A0A2M8LDM2</accession>
<dbReference type="EMBL" id="PFET01000013">
    <property type="protein sequence ID" value="PJE75550.1"/>
    <property type="molecule type" value="Genomic_DNA"/>
</dbReference>
<evidence type="ECO:0000256" key="5">
    <source>
        <dbReference type="ARBA" id="ARBA00022840"/>
    </source>
</evidence>
<dbReference type="SMART" id="SM00487">
    <property type="entry name" value="DEXDc"/>
    <property type="match status" value="1"/>
</dbReference>
<evidence type="ECO:0000256" key="6">
    <source>
        <dbReference type="ARBA" id="ARBA00022881"/>
    </source>
</evidence>
<evidence type="ECO:0000313" key="12">
    <source>
        <dbReference type="Proteomes" id="UP000231152"/>
    </source>
</evidence>
<dbReference type="PANTHER" id="PTHR24029:SF0">
    <property type="entry name" value="UVRABC SYSTEM PROTEIN B"/>
    <property type="match status" value="1"/>
</dbReference>
<dbReference type="InterPro" id="IPR014001">
    <property type="entry name" value="Helicase_ATP-bd"/>
</dbReference>
<dbReference type="PROSITE" id="PS51192">
    <property type="entry name" value="HELICASE_ATP_BIND_1"/>
    <property type="match status" value="1"/>
</dbReference>
<dbReference type="Pfam" id="PF00271">
    <property type="entry name" value="Helicase_C"/>
    <property type="match status" value="1"/>
</dbReference>
<sequence>MRFRFTSKFQPTGDQPDAIKKLSRWLKVGSKHQTLLGVTGSGKTYTMAKVIEARQQPTLIISPNKTLAAQLYGEFRQFFPENAVHYFVSYYDYYQPEAYIPQSDTYIAKEAMINDEIDRLRHAATQALLTRPDTIIVASVSCIYGLGSPINYQSLRLTVRLGEPLTRQQFLRQLVDLQYDRNDVDFRRGTFRARGDTVEVHPVTGEDIIRFEWFGSTLEAITLLPNVLGNKHTSGVQTAVPLAEVAIYPAKHFVTPPDDKEDAIAAIRDELGIRLDELKATDKLIEAQRLLERTNYDLELIETTGYCNGIENYSRHFDGRVPGEPPFTLLDYFSYAARQQQLSSFLTFLDESHIGVPQIRGMYAGDHSRKQMLIDYGWRLPSAFDNRPLNFEEFSDRVKQLLYVSATPNEYEMKLSGAPHGFRDLSSVERKAYSVAHTAAVHVAEQLIRPTGILDPSVDVRKTEGQLDDLEKEILLRVERGERVLVTTLTKRLAEALSEFLEERGVKVQYLHSDIDTLERLEILKDLRAGRYDVLVGINLLREGLDLPEVSLVAILDADKEGFLRNETTFIQTMGRAARHPNGEVIMYADNTTKSMRRAINEVTRRRAIQAAYNEKHHIIPRAPERQEVDLLFGAEAFLSEPGKSFSEKKKRSKRVASAMKKRPRKKIRKKN</sequence>
<feature type="domain" description="Helicase C-terminal" evidence="10">
    <location>
        <begin position="462"/>
        <end position="628"/>
    </location>
</feature>
<dbReference type="Pfam" id="PF17757">
    <property type="entry name" value="UvrB_inter"/>
    <property type="match status" value="1"/>
</dbReference>
<dbReference type="GO" id="GO:0006289">
    <property type="term" value="P:nucleotide-excision repair"/>
    <property type="evidence" value="ECO:0007669"/>
    <property type="project" value="InterPro"/>
</dbReference>
<organism evidence="11 12">
    <name type="scientific">Candidatus Uhrbacteria bacterium CG10_big_fil_rev_8_21_14_0_10_48_11</name>
    <dbReference type="NCBI Taxonomy" id="1975037"/>
    <lineage>
        <taxon>Bacteria</taxon>
        <taxon>Candidatus Uhriibacteriota</taxon>
    </lineage>
</organism>
<keyword evidence="4" id="KW-0228">DNA excision</keyword>
<dbReference type="SMART" id="SM00490">
    <property type="entry name" value="HELICc"/>
    <property type="match status" value="1"/>
</dbReference>
<dbReference type="CDD" id="cd17916">
    <property type="entry name" value="DEXHc_UvrB"/>
    <property type="match status" value="1"/>
</dbReference>
<keyword evidence="6" id="KW-0267">Excision nuclease</keyword>
<dbReference type="GO" id="GO:0005524">
    <property type="term" value="F:ATP binding"/>
    <property type="evidence" value="ECO:0007669"/>
    <property type="project" value="UniProtKB-KW"/>
</dbReference>
<comment type="caution">
    <text evidence="11">The sequence shown here is derived from an EMBL/GenBank/DDBJ whole genome shotgun (WGS) entry which is preliminary data.</text>
</comment>
<dbReference type="PANTHER" id="PTHR24029">
    <property type="entry name" value="UVRABC SYSTEM PROTEIN B"/>
    <property type="match status" value="1"/>
</dbReference>
<dbReference type="AlphaFoldDB" id="A0A2M8LDM2"/>
<dbReference type="PROSITE" id="PS51194">
    <property type="entry name" value="HELICASE_CTER"/>
    <property type="match status" value="1"/>
</dbReference>
<evidence type="ECO:0000256" key="7">
    <source>
        <dbReference type="ARBA" id="ARBA00023204"/>
    </source>
</evidence>
<keyword evidence="5" id="KW-0067">ATP-binding</keyword>
<dbReference type="InterPro" id="IPR024759">
    <property type="entry name" value="UvrB_YAD/RRR_dom"/>
</dbReference>
<dbReference type="InterPro" id="IPR001650">
    <property type="entry name" value="Helicase_C-like"/>
</dbReference>
<dbReference type="GO" id="GO:0004518">
    <property type="term" value="F:nuclease activity"/>
    <property type="evidence" value="ECO:0007669"/>
    <property type="project" value="UniProtKB-KW"/>
</dbReference>
<evidence type="ECO:0000259" key="9">
    <source>
        <dbReference type="PROSITE" id="PS51192"/>
    </source>
</evidence>
<dbReference type="GO" id="GO:0016887">
    <property type="term" value="F:ATP hydrolysis activity"/>
    <property type="evidence" value="ECO:0007669"/>
    <property type="project" value="InterPro"/>
</dbReference>
<proteinExistence type="predicted"/>
<gene>
    <name evidence="11" type="ORF">COV04_03920</name>
</gene>
<reference evidence="11 12" key="1">
    <citation type="submission" date="2017-09" db="EMBL/GenBank/DDBJ databases">
        <title>Depth-based differentiation of microbial function through sediment-hosted aquifers and enrichment of novel symbionts in the deep terrestrial subsurface.</title>
        <authorList>
            <person name="Probst A.J."/>
            <person name="Ladd B."/>
            <person name="Jarett J.K."/>
            <person name="Geller-Mcgrath D.E."/>
            <person name="Sieber C.M."/>
            <person name="Emerson J.B."/>
            <person name="Anantharaman K."/>
            <person name="Thomas B.C."/>
            <person name="Malmstrom R."/>
            <person name="Stieglmeier M."/>
            <person name="Klingl A."/>
            <person name="Woyke T."/>
            <person name="Ryan C.M."/>
            <person name="Banfield J.F."/>
        </authorList>
    </citation>
    <scope>NUCLEOTIDE SEQUENCE [LARGE SCALE GENOMIC DNA]</scope>
    <source>
        <strain evidence="11">CG10_big_fil_rev_8_21_14_0_10_48_11</strain>
    </source>
</reference>
<keyword evidence="3" id="KW-0227">DNA damage</keyword>
<dbReference type="NCBIfam" id="NF003673">
    <property type="entry name" value="PRK05298.1"/>
    <property type="match status" value="1"/>
</dbReference>
<keyword evidence="2" id="KW-0547">Nucleotide-binding</keyword>
<dbReference type="GO" id="GO:0003677">
    <property type="term" value="F:DNA binding"/>
    <property type="evidence" value="ECO:0007669"/>
    <property type="project" value="InterPro"/>
</dbReference>
<name>A0A2M8LDM2_9BACT</name>
<keyword evidence="7" id="KW-0234">DNA repair</keyword>
<evidence type="ECO:0000259" key="10">
    <source>
        <dbReference type="PROSITE" id="PS51194"/>
    </source>
</evidence>
<evidence type="ECO:0000313" key="11">
    <source>
        <dbReference type="EMBL" id="PJE75550.1"/>
    </source>
</evidence>
<keyword evidence="1" id="KW-0963">Cytoplasm</keyword>
<feature type="domain" description="Helicase ATP-binding" evidence="9">
    <location>
        <begin position="24"/>
        <end position="158"/>
    </location>
</feature>
<dbReference type="InterPro" id="IPR006935">
    <property type="entry name" value="Helicase/UvrB_N"/>
</dbReference>
<dbReference type="SUPFAM" id="SSF52540">
    <property type="entry name" value="P-loop containing nucleoside triphosphate hydrolases"/>
    <property type="match status" value="2"/>
</dbReference>
<evidence type="ECO:0000256" key="3">
    <source>
        <dbReference type="ARBA" id="ARBA00022763"/>
    </source>
</evidence>
<dbReference type="Gene3D" id="3.40.50.300">
    <property type="entry name" value="P-loop containing nucleotide triphosphate hydrolases"/>
    <property type="match status" value="3"/>
</dbReference>
<dbReference type="GO" id="GO:0009380">
    <property type="term" value="C:excinuclease repair complex"/>
    <property type="evidence" value="ECO:0007669"/>
    <property type="project" value="InterPro"/>
</dbReference>
<dbReference type="Pfam" id="PF04851">
    <property type="entry name" value="ResIII"/>
    <property type="match status" value="1"/>
</dbReference>
<feature type="compositionally biased region" description="Basic residues" evidence="8">
    <location>
        <begin position="649"/>
        <end position="672"/>
    </location>
</feature>
<evidence type="ECO:0000256" key="8">
    <source>
        <dbReference type="SAM" id="MobiDB-lite"/>
    </source>
</evidence>
<evidence type="ECO:0000256" key="1">
    <source>
        <dbReference type="ARBA" id="ARBA00022490"/>
    </source>
</evidence>
<protein>
    <submittedName>
        <fullName evidence="11">Excinuclease ABC subunit UvrB</fullName>
    </submittedName>
</protein>
<feature type="region of interest" description="Disordered" evidence="8">
    <location>
        <begin position="644"/>
        <end position="672"/>
    </location>
</feature>
<dbReference type="InterPro" id="IPR041471">
    <property type="entry name" value="UvrB_inter"/>
</dbReference>
<dbReference type="InterPro" id="IPR004807">
    <property type="entry name" value="UvrB"/>
</dbReference>
<dbReference type="Proteomes" id="UP000231152">
    <property type="component" value="Unassembled WGS sequence"/>
</dbReference>